<dbReference type="GO" id="GO:0003677">
    <property type="term" value="F:DNA binding"/>
    <property type="evidence" value="ECO:0007669"/>
    <property type="project" value="UniProtKB-KW"/>
</dbReference>
<dbReference type="EMBL" id="FNUC01000004">
    <property type="protein sequence ID" value="SEF18786.1"/>
    <property type="molecule type" value="Genomic_DNA"/>
</dbReference>
<keyword evidence="3" id="KW-1185">Reference proteome</keyword>
<dbReference type="SMART" id="SM00347">
    <property type="entry name" value="HTH_MARR"/>
    <property type="match status" value="1"/>
</dbReference>
<dbReference type="GO" id="GO:0006950">
    <property type="term" value="P:response to stress"/>
    <property type="evidence" value="ECO:0007669"/>
    <property type="project" value="TreeGrafter"/>
</dbReference>
<dbReference type="PROSITE" id="PS50995">
    <property type="entry name" value="HTH_MARR_2"/>
    <property type="match status" value="1"/>
</dbReference>
<feature type="domain" description="HTH marR-type" evidence="1">
    <location>
        <begin position="20"/>
        <end position="152"/>
    </location>
</feature>
<accession>A0A1H5PYA3</accession>
<dbReference type="PRINTS" id="PR00598">
    <property type="entry name" value="HTHMARR"/>
</dbReference>
<dbReference type="STRING" id="561176.SAMN04488561_6856"/>
<dbReference type="InterPro" id="IPR036390">
    <property type="entry name" value="WH_DNA-bd_sf"/>
</dbReference>
<gene>
    <name evidence="2" type="ORF">SAMN04488561_6856</name>
</gene>
<protein>
    <submittedName>
        <fullName evidence="2">DNA-binding transcriptional regulator, MarR family</fullName>
    </submittedName>
</protein>
<reference evidence="3" key="1">
    <citation type="submission" date="2016-10" db="EMBL/GenBank/DDBJ databases">
        <authorList>
            <person name="Varghese N."/>
            <person name="Submissions S."/>
        </authorList>
    </citation>
    <scope>NUCLEOTIDE SEQUENCE [LARGE SCALE GENOMIC DNA]</scope>
    <source>
        <strain evidence="3">DSM 45237</strain>
    </source>
</reference>
<dbReference type="Gene3D" id="1.10.10.10">
    <property type="entry name" value="Winged helix-like DNA-binding domain superfamily/Winged helix DNA-binding domain"/>
    <property type="match status" value="1"/>
</dbReference>
<evidence type="ECO:0000259" key="1">
    <source>
        <dbReference type="PROSITE" id="PS50995"/>
    </source>
</evidence>
<dbReference type="AlphaFoldDB" id="A0A1H5PYA3"/>
<evidence type="ECO:0000313" key="2">
    <source>
        <dbReference type="EMBL" id="SEF18786.1"/>
    </source>
</evidence>
<dbReference type="InterPro" id="IPR000835">
    <property type="entry name" value="HTH_MarR-typ"/>
</dbReference>
<dbReference type="InterPro" id="IPR036388">
    <property type="entry name" value="WH-like_DNA-bd_sf"/>
</dbReference>
<dbReference type="SUPFAM" id="SSF46785">
    <property type="entry name" value="Winged helix' DNA-binding domain"/>
    <property type="match status" value="1"/>
</dbReference>
<dbReference type="GO" id="GO:0003700">
    <property type="term" value="F:DNA-binding transcription factor activity"/>
    <property type="evidence" value="ECO:0007669"/>
    <property type="project" value="InterPro"/>
</dbReference>
<organism evidence="2 3">
    <name type="scientific">Jiangella alba</name>
    <dbReference type="NCBI Taxonomy" id="561176"/>
    <lineage>
        <taxon>Bacteria</taxon>
        <taxon>Bacillati</taxon>
        <taxon>Actinomycetota</taxon>
        <taxon>Actinomycetes</taxon>
        <taxon>Jiangellales</taxon>
        <taxon>Jiangellaceae</taxon>
        <taxon>Jiangella</taxon>
    </lineage>
</organism>
<proteinExistence type="predicted"/>
<sequence>MTSSTTGDDADARRRRRRSAAAIRESMRELSVQLSLLNHQISASFDLRDADFDCLDVIKRHGPLSPSALARRTGLHAATLTGILDRLERGEWIARERDPADRRGVIVRARRERNPELFRKFAGMNAAMDGLLADYTPEELELLADFLRRTADAGRDATDALVEGGRSTG</sequence>
<evidence type="ECO:0000313" key="3">
    <source>
        <dbReference type="Proteomes" id="UP000181980"/>
    </source>
</evidence>
<dbReference type="PANTHER" id="PTHR33164:SF106">
    <property type="entry name" value="TRANSCRIPTIONAL REGULATORY PROTEIN"/>
    <property type="match status" value="1"/>
</dbReference>
<dbReference type="OrthoDB" id="3173926at2"/>
<dbReference type="RefSeq" id="WP_069111449.1">
    <property type="nucleotide sequence ID" value="NZ_FNUC01000004.1"/>
</dbReference>
<dbReference type="InterPro" id="IPR039422">
    <property type="entry name" value="MarR/SlyA-like"/>
</dbReference>
<dbReference type="PANTHER" id="PTHR33164">
    <property type="entry name" value="TRANSCRIPTIONAL REGULATOR, MARR FAMILY"/>
    <property type="match status" value="1"/>
</dbReference>
<dbReference type="Pfam" id="PF01047">
    <property type="entry name" value="MarR"/>
    <property type="match status" value="1"/>
</dbReference>
<dbReference type="Proteomes" id="UP000181980">
    <property type="component" value="Unassembled WGS sequence"/>
</dbReference>
<keyword evidence="2" id="KW-0238">DNA-binding</keyword>
<name>A0A1H5PYA3_9ACTN</name>